<name>A0A7C3KI70_9CYAN</name>
<dbReference type="EMBL" id="DSRU01000324">
    <property type="protein sequence ID" value="HFN00506.1"/>
    <property type="molecule type" value="Genomic_DNA"/>
</dbReference>
<comment type="caution">
    <text evidence="2">The sequence shown here is derived from an EMBL/GenBank/DDBJ whole genome shotgun (WGS) entry which is preliminary data.</text>
</comment>
<proteinExistence type="predicted"/>
<evidence type="ECO:0000313" key="2">
    <source>
        <dbReference type="EMBL" id="HFN00506.1"/>
    </source>
</evidence>
<evidence type="ECO:0000256" key="1">
    <source>
        <dbReference type="SAM" id="SignalP"/>
    </source>
</evidence>
<organism evidence="2">
    <name type="scientific">Oscillatoriales cyanobacterium SpSt-418</name>
    <dbReference type="NCBI Taxonomy" id="2282169"/>
    <lineage>
        <taxon>Bacteria</taxon>
        <taxon>Bacillati</taxon>
        <taxon>Cyanobacteriota</taxon>
        <taxon>Cyanophyceae</taxon>
        <taxon>Oscillatoriophycideae</taxon>
        <taxon>Oscillatoriales</taxon>
    </lineage>
</organism>
<protein>
    <submittedName>
        <fullName evidence="2">Uncharacterized protein</fullName>
    </submittedName>
</protein>
<reference evidence="2" key="1">
    <citation type="journal article" date="2020" name="mSystems">
        <title>Genome- and Community-Level Interaction Insights into Carbon Utilization and Element Cycling Functions of Hydrothermarchaeota in Hydrothermal Sediment.</title>
        <authorList>
            <person name="Zhou Z."/>
            <person name="Liu Y."/>
            <person name="Xu W."/>
            <person name="Pan J."/>
            <person name="Luo Z.H."/>
            <person name="Li M."/>
        </authorList>
    </citation>
    <scope>NUCLEOTIDE SEQUENCE [LARGE SCALE GENOMIC DNA]</scope>
    <source>
        <strain evidence="2">SpSt-418</strain>
    </source>
</reference>
<feature type="chain" id="PRO_5028152373" evidence="1">
    <location>
        <begin position="22"/>
        <end position="122"/>
    </location>
</feature>
<sequence length="122" mass="13294">MRKIIILMTILWGVAINGAIAAPQAQGLGTQSPDEEEKLDNAIEQLGYISGAAFQCAKLNNAPSLERDVMRVFSGITRLFGSDRAFFYAAAYGAGATASIDRNKCADYTRQFQQAIQKETLE</sequence>
<gene>
    <name evidence="2" type="ORF">ENR64_22715</name>
</gene>
<dbReference type="AlphaFoldDB" id="A0A7C3KI70"/>
<feature type="signal peptide" evidence="1">
    <location>
        <begin position="1"/>
        <end position="21"/>
    </location>
</feature>
<accession>A0A7C3KI70</accession>
<keyword evidence="1" id="KW-0732">Signal</keyword>